<evidence type="ECO:0000256" key="4">
    <source>
        <dbReference type="ARBA" id="ARBA00023277"/>
    </source>
</evidence>
<keyword evidence="6" id="KW-0624">Polysaccharide degradation</keyword>
<comment type="similarity">
    <text evidence="7">Belongs to the glycosyl hydrolase 74 family.</text>
</comment>
<evidence type="ECO:0000313" key="11">
    <source>
        <dbReference type="Proteomes" id="UP000647416"/>
    </source>
</evidence>
<keyword evidence="3" id="KW-0378">Hydrolase</keyword>
<dbReference type="InterPro" id="IPR052025">
    <property type="entry name" value="Xyloglucanase_GH74"/>
</dbReference>
<gene>
    <name evidence="10" type="ORF">H8706_09730</name>
</gene>
<evidence type="ECO:0000256" key="7">
    <source>
        <dbReference type="ARBA" id="ARBA00037986"/>
    </source>
</evidence>
<dbReference type="InterPro" id="IPR001119">
    <property type="entry name" value="SLH_dom"/>
</dbReference>
<dbReference type="InterPro" id="IPR015943">
    <property type="entry name" value="WD40/YVTN_repeat-like_dom_sf"/>
</dbReference>
<keyword evidence="11" id="KW-1185">Reference proteome</keyword>
<evidence type="ECO:0000256" key="2">
    <source>
        <dbReference type="ARBA" id="ARBA00022737"/>
    </source>
</evidence>
<reference evidence="10" key="1">
    <citation type="submission" date="2020-08" db="EMBL/GenBank/DDBJ databases">
        <title>Genome public.</title>
        <authorList>
            <person name="Liu C."/>
            <person name="Sun Q."/>
        </authorList>
    </citation>
    <scope>NUCLEOTIDE SEQUENCE</scope>
    <source>
        <strain evidence="10">NSJ-50</strain>
    </source>
</reference>
<sequence>MKKIFVLFTLTVCMLFNSFSGFAADTFDNHVEGAKTGCDGADLSIIPSGTDIDALTTTSVNPWMKMFHLTTPEQAAAGYRGGECGQKCFTITAAPTNPDLVLLGTDTETVWRSEDGGLSWMPSDEGIPLAGTIYMTFSPDDEHIAFVSVLTNEGGASQKPEAGLYKSTDAGKSWKQVLQLNFQPRVFSNCTVKYSDALKNGKRNLYACGTHSGMFKSEDEGETWKNIGLKDEYIEAIDVIGNTVIACTQKHGLLASYDDGANWIELNNGIGEENVRAIAADPADDTHWFAVTPDKLYESKNSGKSWAAVCTYQDAGFKDKKFFRLNFSPVRADGKARLYVTSSSIQNPMRYSDDYGKTFKRPNVDNNLAIIRDNWGYSAEPYFIHPKNPDLMWISLDGQIMKSNDGGENLFPASSGYSGMRAANFYFDINGDENAFWITCIDRSSIMSAYTGNGESYPLVYYMPNEDRFSNVRYGGAKTSKSLSVDPKNPKRILENRGNWGANSIIKESLDGGLNWHNVEGTHGCDTRFLQFNPDNPSTVYAGNIVSYDDGNTWVVPQYKIHAISPFNGNIVYSATGGSLNKSSDEGRTWTTIVSGLPSGLQRMSIDKFKEDKVYIGTVSSGICVVENGKIRMLNDKNGLTRVYGRVPIYSVAQDPENELHLVAGGLYATYNYCTPGLFESYDGGETFRSVPGVQNAADIWIIEFRASKKQVWIGTSGGTYVYEYEKFFDAGDTLYTDIDGSYARNDIISLYNSGIYDKFTDGKFNPDGGTKRGDFARYISRMLNLKREKNTSAYSDVEKDNVSNGGYDYTYVESMYDNGLLVMAQDNKFNPDENVTYDELAVIAGRILSFKHIADGFEMGDVPENIPAYARYAYSKCRYLNILDDKISYESGKAASNEDIAHFMYNLNMLINK</sequence>
<feature type="chain" id="PRO_5039336935" evidence="8">
    <location>
        <begin position="24"/>
        <end position="914"/>
    </location>
</feature>
<keyword evidence="1 8" id="KW-0732">Signal</keyword>
<dbReference type="PANTHER" id="PTHR43739">
    <property type="entry name" value="XYLOGLUCANASE (EUROFUNG)"/>
    <property type="match status" value="1"/>
</dbReference>
<dbReference type="GO" id="GO:0016798">
    <property type="term" value="F:hydrolase activity, acting on glycosyl bonds"/>
    <property type="evidence" value="ECO:0007669"/>
    <property type="project" value="UniProtKB-KW"/>
</dbReference>
<keyword evidence="4" id="KW-0119">Carbohydrate metabolism</keyword>
<keyword evidence="2" id="KW-0677">Repeat</keyword>
<protein>
    <submittedName>
        <fullName evidence="10">S-layer homology domain-containing protein</fullName>
    </submittedName>
</protein>
<dbReference type="SUPFAM" id="SSF110296">
    <property type="entry name" value="Oligoxyloglucan reducing end-specific cellobiohydrolase"/>
    <property type="match status" value="2"/>
</dbReference>
<organism evidence="10 11">
    <name type="scientific">Qingrenia yutianensis</name>
    <dbReference type="NCBI Taxonomy" id="2763676"/>
    <lineage>
        <taxon>Bacteria</taxon>
        <taxon>Bacillati</taxon>
        <taxon>Bacillota</taxon>
        <taxon>Clostridia</taxon>
        <taxon>Eubacteriales</taxon>
        <taxon>Oscillospiraceae</taxon>
        <taxon>Qingrenia</taxon>
    </lineage>
</organism>
<evidence type="ECO:0000256" key="8">
    <source>
        <dbReference type="SAM" id="SignalP"/>
    </source>
</evidence>
<evidence type="ECO:0000259" key="9">
    <source>
        <dbReference type="PROSITE" id="PS51272"/>
    </source>
</evidence>
<feature type="domain" description="SLH" evidence="9">
    <location>
        <begin position="796"/>
        <end position="859"/>
    </location>
</feature>
<evidence type="ECO:0000313" key="10">
    <source>
        <dbReference type="EMBL" id="MBC8597145.1"/>
    </source>
</evidence>
<proteinExistence type="inferred from homology"/>
<dbReference type="EMBL" id="JACRTE010000015">
    <property type="protein sequence ID" value="MBC8597145.1"/>
    <property type="molecule type" value="Genomic_DNA"/>
</dbReference>
<accession>A0A926FF92</accession>
<dbReference type="Pfam" id="PF00395">
    <property type="entry name" value="SLH"/>
    <property type="match status" value="2"/>
</dbReference>
<dbReference type="PANTHER" id="PTHR43739:SF2">
    <property type="entry name" value="OLIGOXYLOGLUCAN-REDUCING END-SPECIFIC XYLOGLUCANASE-RELATED"/>
    <property type="match status" value="1"/>
</dbReference>
<evidence type="ECO:0000256" key="1">
    <source>
        <dbReference type="ARBA" id="ARBA00022729"/>
    </source>
</evidence>
<dbReference type="GO" id="GO:0000272">
    <property type="term" value="P:polysaccharide catabolic process"/>
    <property type="evidence" value="ECO:0007669"/>
    <property type="project" value="UniProtKB-KW"/>
</dbReference>
<dbReference type="GO" id="GO:0010411">
    <property type="term" value="P:xyloglucan metabolic process"/>
    <property type="evidence" value="ECO:0007669"/>
    <property type="project" value="TreeGrafter"/>
</dbReference>
<evidence type="ECO:0000256" key="3">
    <source>
        <dbReference type="ARBA" id="ARBA00022801"/>
    </source>
</evidence>
<dbReference type="AlphaFoldDB" id="A0A926FF92"/>
<name>A0A926FF92_9FIRM</name>
<comment type="caution">
    <text evidence="10">The sequence shown here is derived from an EMBL/GenBank/DDBJ whole genome shotgun (WGS) entry which is preliminary data.</text>
</comment>
<evidence type="ECO:0000256" key="6">
    <source>
        <dbReference type="ARBA" id="ARBA00023326"/>
    </source>
</evidence>
<dbReference type="PROSITE" id="PS51272">
    <property type="entry name" value="SLH"/>
    <property type="match status" value="2"/>
</dbReference>
<dbReference type="Gene3D" id="2.130.10.10">
    <property type="entry name" value="YVTN repeat-like/Quinoprotein amine dehydrogenase"/>
    <property type="match status" value="4"/>
</dbReference>
<dbReference type="RefSeq" id="WP_262432467.1">
    <property type="nucleotide sequence ID" value="NZ_JACRTE010000015.1"/>
</dbReference>
<evidence type="ECO:0000256" key="5">
    <source>
        <dbReference type="ARBA" id="ARBA00023295"/>
    </source>
</evidence>
<feature type="domain" description="SLH" evidence="9">
    <location>
        <begin position="731"/>
        <end position="794"/>
    </location>
</feature>
<feature type="signal peptide" evidence="8">
    <location>
        <begin position="1"/>
        <end position="23"/>
    </location>
</feature>
<keyword evidence="5" id="KW-0326">Glycosidase</keyword>
<dbReference type="Proteomes" id="UP000647416">
    <property type="component" value="Unassembled WGS sequence"/>
</dbReference>